<evidence type="ECO:0000259" key="5">
    <source>
        <dbReference type="SMART" id="SM00822"/>
    </source>
</evidence>
<dbReference type="Proteomes" id="UP000570678">
    <property type="component" value="Unassembled WGS sequence"/>
</dbReference>
<dbReference type="SUPFAM" id="SSF51735">
    <property type="entry name" value="NAD(P)-binding Rossmann-fold domains"/>
    <property type="match status" value="1"/>
</dbReference>
<accession>A0A846YQ01</accession>
<comment type="similarity">
    <text evidence="1">Belongs to the short-chain dehydrogenases/reductases (SDR) family.</text>
</comment>
<dbReference type="CDD" id="cd05233">
    <property type="entry name" value="SDR_c"/>
    <property type="match status" value="1"/>
</dbReference>
<organism evidence="6 7">
    <name type="scientific">Nocardia flavorosea</name>
    <dbReference type="NCBI Taxonomy" id="53429"/>
    <lineage>
        <taxon>Bacteria</taxon>
        <taxon>Bacillati</taxon>
        <taxon>Actinomycetota</taxon>
        <taxon>Actinomycetes</taxon>
        <taxon>Mycobacteriales</taxon>
        <taxon>Nocardiaceae</taxon>
        <taxon>Nocardia</taxon>
    </lineage>
</organism>
<dbReference type="InterPro" id="IPR036291">
    <property type="entry name" value="NAD(P)-bd_dom_sf"/>
</dbReference>
<dbReference type="AlphaFoldDB" id="A0A846YQ01"/>
<dbReference type="InterPro" id="IPR020904">
    <property type="entry name" value="Sc_DH/Rdtase_CS"/>
</dbReference>
<dbReference type="PRINTS" id="PR00081">
    <property type="entry name" value="GDHRDH"/>
</dbReference>
<feature type="domain" description="Ketoreductase" evidence="5">
    <location>
        <begin position="92"/>
        <end position="279"/>
    </location>
</feature>
<dbReference type="PRINTS" id="PR00080">
    <property type="entry name" value="SDRFAMILY"/>
</dbReference>
<dbReference type="PANTHER" id="PTHR24321:SF8">
    <property type="entry name" value="ESTRADIOL 17-BETA-DEHYDROGENASE 8-RELATED"/>
    <property type="match status" value="1"/>
</dbReference>
<evidence type="ECO:0000313" key="6">
    <source>
        <dbReference type="EMBL" id="NKY59791.1"/>
    </source>
</evidence>
<evidence type="ECO:0000256" key="4">
    <source>
        <dbReference type="SAM" id="MobiDB-lite"/>
    </source>
</evidence>
<feature type="region of interest" description="Disordered" evidence="4">
    <location>
        <begin position="49"/>
        <end position="86"/>
    </location>
</feature>
<evidence type="ECO:0000313" key="7">
    <source>
        <dbReference type="Proteomes" id="UP000570678"/>
    </source>
</evidence>
<dbReference type="Gene3D" id="3.40.50.720">
    <property type="entry name" value="NAD(P)-binding Rossmann-like Domain"/>
    <property type="match status" value="1"/>
</dbReference>
<name>A0A846YQ01_9NOCA</name>
<sequence>MPGSSRTPTATCWPAAWPSAEYGPVRRLRWTPTWSGLRSRCARTITVPNTISVPYPGSPTRRRHSDRRTRHDADHRRDPAEGTAVTAGPDTATVLITGAARGIGAATARRLAASGWSVVLFDRDEEVAEAATSIESTGGRALACRGDVTAESDWAAAIEHTHSTFGPIDALVCNALVTDHAPLHEMALASWQRQLDVNLTGAFHGIRACLPDLRRDRRGAIVIVSSVHAGFGLPGVPGYAATKAGLTGLTRQVATEYGGEVRVNCVLPGPILTAQWDGIPEQDRAASAAETVIGRLGDPDEVAGPIEFLLGASASFVTGATLTVDGGWSITKNSS</sequence>
<gene>
    <name evidence="6" type="ORF">HGA15_27315</name>
</gene>
<evidence type="ECO:0000256" key="1">
    <source>
        <dbReference type="ARBA" id="ARBA00006484"/>
    </source>
</evidence>
<feature type="compositionally biased region" description="Basic and acidic residues" evidence="4">
    <location>
        <begin position="69"/>
        <end position="80"/>
    </location>
</feature>
<dbReference type="GO" id="GO:0016491">
    <property type="term" value="F:oxidoreductase activity"/>
    <property type="evidence" value="ECO:0007669"/>
    <property type="project" value="UniProtKB-KW"/>
</dbReference>
<dbReference type="SMART" id="SM00822">
    <property type="entry name" value="PKS_KR"/>
    <property type="match status" value="1"/>
</dbReference>
<reference evidence="6 7" key="1">
    <citation type="submission" date="2020-04" db="EMBL/GenBank/DDBJ databases">
        <title>MicrobeNet Type strains.</title>
        <authorList>
            <person name="Nicholson A.C."/>
        </authorList>
    </citation>
    <scope>NUCLEOTIDE SEQUENCE [LARGE SCALE GENOMIC DNA]</scope>
    <source>
        <strain evidence="6 7">JCM 3332</strain>
    </source>
</reference>
<keyword evidence="2" id="KW-0560">Oxidoreductase</keyword>
<evidence type="ECO:0000256" key="3">
    <source>
        <dbReference type="ARBA" id="ARBA00023027"/>
    </source>
</evidence>
<evidence type="ECO:0000256" key="2">
    <source>
        <dbReference type="ARBA" id="ARBA00023002"/>
    </source>
</evidence>
<dbReference type="PROSITE" id="PS00061">
    <property type="entry name" value="ADH_SHORT"/>
    <property type="match status" value="1"/>
</dbReference>
<comment type="caution">
    <text evidence="6">The sequence shown here is derived from an EMBL/GenBank/DDBJ whole genome shotgun (WGS) entry which is preliminary data.</text>
</comment>
<dbReference type="FunFam" id="3.40.50.720:FF:000084">
    <property type="entry name" value="Short-chain dehydrogenase reductase"/>
    <property type="match status" value="1"/>
</dbReference>
<keyword evidence="3" id="KW-0520">NAD</keyword>
<dbReference type="Pfam" id="PF13561">
    <property type="entry name" value="adh_short_C2"/>
    <property type="match status" value="1"/>
</dbReference>
<dbReference type="InterPro" id="IPR057326">
    <property type="entry name" value="KR_dom"/>
</dbReference>
<proteinExistence type="inferred from homology"/>
<dbReference type="EMBL" id="JAAXOT010000017">
    <property type="protein sequence ID" value="NKY59791.1"/>
    <property type="molecule type" value="Genomic_DNA"/>
</dbReference>
<dbReference type="PANTHER" id="PTHR24321">
    <property type="entry name" value="DEHYDROGENASES, SHORT CHAIN"/>
    <property type="match status" value="1"/>
</dbReference>
<dbReference type="InterPro" id="IPR002347">
    <property type="entry name" value="SDR_fam"/>
</dbReference>
<protein>
    <submittedName>
        <fullName evidence="6">SDR family oxidoreductase</fullName>
    </submittedName>
</protein>
<keyword evidence="7" id="KW-1185">Reference proteome</keyword>